<accession>A0AAW1XDN3</accession>
<dbReference type="InterPro" id="IPR001005">
    <property type="entry name" value="SANT/Myb"/>
</dbReference>
<evidence type="ECO:0000313" key="3">
    <source>
        <dbReference type="EMBL" id="KAK9935048.1"/>
    </source>
</evidence>
<organism evidence="3 4">
    <name type="scientific">Rubus argutus</name>
    <name type="common">Southern blackberry</name>
    <dbReference type="NCBI Taxonomy" id="59490"/>
    <lineage>
        <taxon>Eukaryota</taxon>
        <taxon>Viridiplantae</taxon>
        <taxon>Streptophyta</taxon>
        <taxon>Embryophyta</taxon>
        <taxon>Tracheophyta</taxon>
        <taxon>Spermatophyta</taxon>
        <taxon>Magnoliopsida</taxon>
        <taxon>eudicotyledons</taxon>
        <taxon>Gunneridae</taxon>
        <taxon>Pentapetalae</taxon>
        <taxon>rosids</taxon>
        <taxon>fabids</taxon>
        <taxon>Rosales</taxon>
        <taxon>Rosaceae</taxon>
        <taxon>Rosoideae</taxon>
        <taxon>Rosoideae incertae sedis</taxon>
        <taxon>Rubus</taxon>
    </lineage>
</organism>
<name>A0AAW1XDN3_RUBAR</name>
<evidence type="ECO:0000313" key="4">
    <source>
        <dbReference type="Proteomes" id="UP001457282"/>
    </source>
</evidence>
<dbReference type="PROSITE" id="PS50090">
    <property type="entry name" value="MYB_LIKE"/>
    <property type="match status" value="1"/>
</dbReference>
<feature type="domain" description="Myb-like" evidence="2">
    <location>
        <begin position="253"/>
        <end position="308"/>
    </location>
</feature>
<dbReference type="CDD" id="cd00167">
    <property type="entry name" value="SANT"/>
    <property type="match status" value="1"/>
</dbReference>
<reference evidence="3 4" key="1">
    <citation type="journal article" date="2023" name="G3 (Bethesda)">
        <title>A chromosome-length genome assembly and annotation of blackberry (Rubus argutus, cv. 'Hillquist').</title>
        <authorList>
            <person name="Bruna T."/>
            <person name="Aryal R."/>
            <person name="Dudchenko O."/>
            <person name="Sargent D.J."/>
            <person name="Mead D."/>
            <person name="Buti M."/>
            <person name="Cavallini A."/>
            <person name="Hytonen T."/>
            <person name="Andres J."/>
            <person name="Pham M."/>
            <person name="Weisz D."/>
            <person name="Mascagni F."/>
            <person name="Usai G."/>
            <person name="Natali L."/>
            <person name="Bassil N."/>
            <person name="Fernandez G.E."/>
            <person name="Lomsadze A."/>
            <person name="Armour M."/>
            <person name="Olukolu B."/>
            <person name="Poorten T."/>
            <person name="Britton C."/>
            <person name="Davik J."/>
            <person name="Ashrafi H."/>
            <person name="Aiden E.L."/>
            <person name="Borodovsky M."/>
            <person name="Worthington M."/>
        </authorList>
    </citation>
    <scope>NUCLEOTIDE SEQUENCE [LARGE SCALE GENOMIC DNA]</scope>
    <source>
        <strain evidence="3">PI 553951</strain>
    </source>
</reference>
<comment type="caution">
    <text evidence="3">The sequence shown here is derived from an EMBL/GenBank/DDBJ whole genome shotgun (WGS) entry which is preliminary data.</text>
</comment>
<feature type="region of interest" description="Disordered" evidence="1">
    <location>
        <begin position="321"/>
        <end position="389"/>
    </location>
</feature>
<feature type="compositionally biased region" description="Acidic residues" evidence="1">
    <location>
        <begin position="367"/>
        <end position="380"/>
    </location>
</feature>
<evidence type="ECO:0000256" key="1">
    <source>
        <dbReference type="SAM" id="MobiDB-lite"/>
    </source>
</evidence>
<dbReference type="AlphaFoldDB" id="A0AAW1XDN3"/>
<dbReference type="PANTHER" id="PTHR46872:SF5">
    <property type="entry name" value="MYB-LIKE DOMAIN-CONTAINING PROTEIN"/>
    <property type="match status" value="1"/>
</dbReference>
<keyword evidence="4" id="KW-1185">Reference proteome</keyword>
<dbReference type="Proteomes" id="UP001457282">
    <property type="component" value="Unassembled WGS sequence"/>
</dbReference>
<dbReference type="EMBL" id="JBEDUW010000004">
    <property type="protein sequence ID" value="KAK9935048.1"/>
    <property type="molecule type" value="Genomic_DNA"/>
</dbReference>
<gene>
    <name evidence="3" type="ORF">M0R45_022164</name>
</gene>
<proteinExistence type="predicted"/>
<protein>
    <recommendedName>
        <fullName evidence="2">Myb-like domain-containing protein</fullName>
    </recommendedName>
</protein>
<feature type="compositionally biased region" description="Acidic residues" evidence="1">
    <location>
        <begin position="344"/>
        <end position="356"/>
    </location>
</feature>
<evidence type="ECO:0000259" key="2">
    <source>
        <dbReference type="PROSITE" id="PS50090"/>
    </source>
</evidence>
<dbReference type="PANTHER" id="PTHR46872">
    <property type="entry name" value="DNA BINDING PROTEIN"/>
    <property type="match status" value="1"/>
</dbReference>
<sequence>MGFKRPFDDVDFQELPYKHSRQLEFGDKHTPFSDVVSCYSSPRKPYVSGEDGDTLCKSQWLEVLEKYNVGKDLTSVNKGCVINAPSTLVNSSFGEENAGSGRDASSPPAEYFEYDGPRRAFVPFKDDYSSLLDRSPRKQVPVGPNHQAIIPSWSGRTKKLDQEDGGNLNRFTLHSIADNDSEDKLLGTTVIPMPDMNLSPPECDKVGLGRTNCSCLDPGTYRCVQQHVMEAREELRRTLGNEKFVKLGFCDMGEEVVARRWSEDEEQAFLEVVYSNPASLGRKFWKHLSVVFPSRSKRELVSYYFNVFMLRRRATQNRSNTLEIDSDDDEWHGSYGGSNGGTLSEDDEDSVIDSLEDAQAVGHREEYSEEDDSDADDSDGDVGYGEDGGMDHIGVSYRMKTVDEGKYHNLVQNGEKIPGCSEEEFGYQDDSCVSFEFQPDMHDSCGQMVAEPAGGALQATGLKDEHSKGLHSQHDAVGHGYLLEPCDAKVWDARFPMDPMKGVDLLPTWSMIEDIFDQGMVDYKVRDDQKAPASG</sequence>